<dbReference type="GO" id="GO:0005576">
    <property type="term" value="C:extracellular region"/>
    <property type="evidence" value="ECO:0007669"/>
    <property type="project" value="UniProtKB-SubCell"/>
</dbReference>
<feature type="compositionally biased region" description="Low complexity" evidence="10">
    <location>
        <begin position="995"/>
        <end position="1015"/>
    </location>
</feature>
<evidence type="ECO:0000256" key="7">
    <source>
        <dbReference type="ARBA" id="ARBA00022729"/>
    </source>
</evidence>
<dbReference type="InterPro" id="IPR032466">
    <property type="entry name" value="Metal_Hydrolase"/>
</dbReference>
<dbReference type="SUPFAM" id="SSF51556">
    <property type="entry name" value="Metallo-dependent hydrolases"/>
    <property type="match status" value="1"/>
</dbReference>
<sequence length="1038" mass="116973">MADISHDQSTYRPREPVPKKKISPDPRERDDAPSKGVPKNTQKTVNKPSQPPEQRRVVTNKGPSKSSFDVSASANGSAASPPGDDRTSRHGKKAQSDAPRNPSVQSASSEQNVARSQSHSPAPTSSARSASLSQPKPKFRKPISVRDRKRRIDKTKPRRTLTHYVKSRYNFFSKQRVQAEELEPSLKSLPHKDEKLLTMANETRRLFAEEIDPLTKELAETRDPKQREQLNKKLADAIGTSILMYEAKRHAVLQYEDVMGFEYACQKDAEDGKTKEVASLEVLANEILMKAKVLDRTEIYGKANPRQGVAGQMHPRFPGDRFITNGDLIPQTRLYAICRKMPKGAHLHIHFNSNLLPNVLLDIAREQTKNMYIMSTIPLTEKNKYAFDRCEIQFSIVAKKDVADKMGDIFKDTYQPLQYMSYSRFRQRFPRKLAGLDVDEWLQKKLVFQEAETYSTLQTAAGAWEIFNARTRMMKGLFNYRSAYLEYIQACLQEFADDNIQYAEIRPNFMVTNQVMSDDGTTKINNWEIMELIINGYNEFQKGITKKDKVYQEGHGKKTLMGLKVIYCTPRSFDPEMVRESLEECLAFKKDPKFAPFIAGFDLVGEESMGKPLRAFAPVLLEFKAKCAKEGVDIPFLFHCGETTENGTSTDENLVDALVLEAKRIGHGFALAKHPHIMQAMKAQNICLEICPISNEILGLTPRVAGHTMYALLANDVHCTVSTDNGTLFRSRLSHDFYQAMVGKEDMTIHGWRQLIEWSILHSCMDKEEQEKVFEKWEEKWATEFCQWIYDYRFTLLNPEFDVKDLDKTAMTEIAYDKKLEEIEAAKAAKRKEEEELAKKKKKEARAKAEEEARLRGEVLPEEKEKKDPEIVKKEAKEQRRRDEEARKADYEAQRAARVEKHRAERIRQIIKRKKKLAAAANPQKKKGDGAAKDRSGAEHDNRPSSSSSASTSASSTTTTSTTSNISGKTTGSHSGNSEKNKLNKDPSGGGASSGGTKTTPAAATGRTTRSGGASVPATTTKKLKKVNTAASGSVPNE</sequence>
<comment type="cofactor">
    <cofactor evidence="1">
        <name>Zn(2+)</name>
        <dbReference type="ChEBI" id="CHEBI:29105"/>
    </cofactor>
</comment>
<keyword evidence="6" id="KW-0479">Metal-binding</keyword>
<evidence type="ECO:0000256" key="8">
    <source>
        <dbReference type="ARBA" id="ARBA00022801"/>
    </source>
</evidence>
<evidence type="ECO:0000256" key="3">
    <source>
        <dbReference type="ARBA" id="ARBA00006083"/>
    </source>
</evidence>
<feature type="region of interest" description="Disordered" evidence="10">
    <location>
        <begin position="1"/>
        <end position="160"/>
    </location>
</feature>
<feature type="compositionally biased region" description="Basic and acidic residues" evidence="10">
    <location>
        <begin position="926"/>
        <end position="943"/>
    </location>
</feature>
<dbReference type="Pfam" id="PF00962">
    <property type="entry name" value="A_deaminase"/>
    <property type="match status" value="1"/>
</dbReference>
<comment type="caution">
    <text evidence="12">The sequence shown here is derived from an EMBL/GenBank/DDBJ whole genome shotgun (WGS) entry which is preliminary data.</text>
</comment>
<name>A0AAE0NHA9_9PEZI</name>
<evidence type="ECO:0000256" key="6">
    <source>
        <dbReference type="ARBA" id="ARBA00022723"/>
    </source>
</evidence>
<feature type="compositionally biased region" description="Basic and acidic residues" evidence="10">
    <location>
        <begin position="859"/>
        <end position="908"/>
    </location>
</feature>
<dbReference type="FunFam" id="3.20.20.140:FF:000017">
    <property type="entry name" value="Adenosine deaminase 2"/>
    <property type="match status" value="1"/>
</dbReference>
<comment type="similarity">
    <text evidence="3">Belongs to the metallo-dependent hydrolases superfamily. Adenosine and AMP deaminases family. ADGF subfamily.</text>
</comment>
<gene>
    <name evidence="12" type="ORF">B0H63DRAFT_524170</name>
</gene>
<evidence type="ECO:0000256" key="5">
    <source>
        <dbReference type="ARBA" id="ARBA00022525"/>
    </source>
</evidence>
<evidence type="ECO:0000256" key="1">
    <source>
        <dbReference type="ARBA" id="ARBA00001947"/>
    </source>
</evidence>
<protein>
    <recommendedName>
        <fullName evidence="4">adenosine deaminase</fullName>
        <ecNumber evidence="4">3.5.4.4</ecNumber>
    </recommendedName>
</protein>
<dbReference type="InterPro" id="IPR001365">
    <property type="entry name" value="A_deaminase_dom"/>
</dbReference>
<feature type="domain" description="Adenosine deaminase" evidence="11">
    <location>
        <begin position="454"/>
        <end position="776"/>
    </location>
</feature>
<accession>A0AAE0NHA9</accession>
<dbReference type="Proteomes" id="UP001285441">
    <property type="component" value="Unassembled WGS sequence"/>
</dbReference>
<reference evidence="12" key="1">
    <citation type="journal article" date="2023" name="Mol. Phylogenet. Evol.">
        <title>Genome-scale phylogeny and comparative genomics of the fungal order Sordariales.</title>
        <authorList>
            <person name="Hensen N."/>
            <person name="Bonometti L."/>
            <person name="Westerberg I."/>
            <person name="Brannstrom I.O."/>
            <person name="Guillou S."/>
            <person name="Cros-Aarteil S."/>
            <person name="Calhoun S."/>
            <person name="Haridas S."/>
            <person name="Kuo A."/>
            <person name="Mondo S."/>
            <person name="Pangilinan J."/>
            <person name="Riley R."/>
            <person name="LaButti K."/>
            <person name="Andreopoulos B."/>
            <person name="Lipzen A."/>
            <person name="Chen C."/>
            <person name="Yan M."/>
            <person name="Daum C."/>
            <person name="Ng V."/>
            <person name="Clum A."/>
            <person name="Steindorff A."/>
            <person name="Ohm R.A."/>
            <person name="Martin F."/>
            <person name="Silar P."/>
            <person name="Natvig D.O."/>
            <person name="Lalanne C."/>
            <person name="Gautier V."/>
            <person name="Ament-Velasquez S.L."/>
            <person name="Kruys A."/>
            <person name="Hutchinson M.I."/>
            <person name="Powell A.J."/>
            <person name="Barry K."/>
            <person name="Miller A.N."/>
            <person name="Grigoriev I.V."/>
            <person name="Debuchy R."/>
            <person name="Gladieux P."/>
            <person name="Hiltunen Thoren M."/>
            <person name="Johannesson H."/>
        </authorList>
    </citation>
    <scope>NUCLEOTIDE SEQUENCE</scope>
    <source>
        <strain evidence="12">CBS 232.78</strain>
    </source>
</reference>
<feature type="compositionally biased region" description="Low complexity" evidence="10">
    <location>
        <begin position="118"/>
        <end position="135"/>
    </location>
</feature>
<feature type="compositionally biased region" description="Polar residues" evidence="10">
    <location>
        <begin position="102"/>
        <end position="117"/>
    </location>
</feature>
<dbReference type="Gene3D" id="3.20.20.140">
    <property type="entry name" value="Metal-dependent hydrolases"/>
    <property type="match status" value="1"/>
</dbReference>
<dbReference type="GO" id="GO:0046872">
    <property type="term" value="F:metal ion binding"/>
    <property type="evidence" value="ECO:0007669"/>
    <property type="project" value="UniProtKB-KW"/>
</dbReference>
<organism evidence="12 13">
    <name type="scientific">Podospora didyma</name>
    <dbReference type="NCBI Taxonomy" id="330526"/>
    <lineage>
        <taxon>Eukaryota</taxon>
        <taxon>Fungi</taxon>
        <taxon>Dikarya</taxon>
        <taxon>Ascomycota</taxon>
        <taxon>Pezizomycotina</taxon>
        <taxon>Sordariomycetes</taxon>
        <taxon>Sordariomycetidae</taxon>
        <taxon>Sordariales</taxon>
        <taxon>Podosporaceae</taxon>
        <taxon>Podospora</taxon>
    </lineage>
</organism>
<feature type="compositionally biased region" description="Polar residues" evidence="10">
    <location>
        <begin position="61"/>
        <end position="70"/>
    </location>
</feature>
<dbReference type="GO" id="GO:0004000">
    <property type="term" value="F:adenosine deaminase activity"/>
    <property type="evidence" value="ECO:0007669"/>
    <property type="project" value="TreeGrafter"/>
</dbReference>
<dbReference type="EC" id="3.5.4.4" evidence="4"/>
<feature type="compositionally biased region" description="Polar residues" evidence="10">
    <location>
        <begin position="965"/>
        <end position="976"/>
    </location>
</feature>
<feature type="compositionally biased region" description="Low complexity" evidence="10">
    <location>
        <begin position="71"/>
        <end position="82"/>
    </location>
</feature>
<evidence type="ECO:0000313" key="12">
    <source>
        <dbReference type="EMBL" id="KAK3381450.1"/>
    </source>
</evidence>
<evidence type="ECO:0000313" key="13">
    <source>
        <dbReference type="Proteomes" id="UP001285441"/>
    </source>
</evidence>
<feature type="compositionally biased region" description="Polar residues" evidence="10">
    <location>
        <begin position="39"/>
        <end position="48"/>
    </location>
</feature>
<comment type="catalytic activity">
    <reaction evidence="9">
        <text>adenosine + H2O + H(+) = inosine + NH4(+)</text>
        <dbReference type="Rhea" id="RHEA:24408"/>
        <dbReference type="ChEBI" id="CHEBI:15377"/>
        <dbReference type="ChEBI" id="CHEBI:15378"/>
        <dbReference type="ChEBI" id="CHEBI:16335"/>
        <dbReference type="ChEBI" id="CHEBI:17596"/>
        <dbReference type="ChEBI" id="CHEBI:28938"/>
        <dbReference type="EC" id="3.5.4.4"/>
    </reaction>
</comment>
<dbReference type="GO" id="GO:0046103">
    <property type="term" value="P:inosine biosynthetic process"/>
    <property type="evidence" value="ECO:0007669"/>
    <property type="project" value="TreeGrafter"/>
</dbReference>
<feature type="compositionally biased region" description="Basic and acidic residues" evidence="10">
    <location>
        <begin position="12"/>
        <end position="33"/>
    </location>
</feature>
<dbReference type="InterPro" id="IPR006330">
    <property type="entry name" value="Ado/ade_deaminase"/>
</dbReference>
<evidence type="ECO:0000259" key="11">
    <source>
        <dbReference type="Pfam" id="PF00962"/>
    </source>
</evidence>
<feature type="region of interest" description="Disordered" evidence="10">
    <location>
        <begin position="859"/>
        <end position="1038"/>
    </location>
</feature>
<dbReference type="AlphaFoldDB" id="A0AAE0NHA9"/>
<keyword evidence="13" id="KW-1185">Reference proteome</keyword>
<evidence type="ECO:0000256" key="9">
    <source>
        <dbReference type="ARBA" id="ARBA00047764"/>
    </source>
</evidence>
<evidence type="ECO:0000256" key="4">
    <source>
        <dbReference type="ARBA" id="ARBA00012784"/>
    </source>
</evidence>
<dbReference type="PANTHER" id="PTHR11409:SF37">
    <property type="entry name" value="ADENOSINE DEAMINASE DOMAIN-CONTAINING PROTEIN"/>
    <property type="match status" value="1"/>
</dbReference>
<comment type="subcellular location">
    <subcellularLocation>
        <location evidence="2">Secreted</location>
    </subcellularLocation>
</comment>
<proteinExistence type="inferred from homology"/>
<keyword evidence="7" id="KW-0732">Signal</keyword>
<feature type="compositionally biased region" description="Polar residues" evidence="10">
    <location>
        <begin position="1029"/>
        <end position="1038"/>
    </location>
</feature>
<keyword evidence="8" id="KW-0378">Hydrolase</keyword>
<dbReference type="GO" id="GO:0006154">
    <property type="term" value="P:adenosine catabolic process"/>
    <property type="evidence" value="ECO:0007669"/>
    <property type="project" value="TreeGrafter"/>
</dbReference>
<feature type="compositionally biased region" description="Basic residues" evidence="10">
    <location>
        <begin position="137"/>
        <end position="160"/>
    </location>
</feature>
<feature type="compositionally biased region" description="Low complexity" evidence="10">
    <location>
        <begin position="945"/>
        <end position="964"/>
    </location>
</feature>
<evidence type="ECO:0000256" key="10">
    <source>
        <dbReference type="SAM" id="MobiDB-lite"/>
    </source>
</evidence>
<reference evidence="12" key="2">
    <citation type="submission" date="2023-06" db="EMBL/GenBank/DDBJ databases">
        <authorList>
            <consortium name="Lawrence Berkeley National Laboratory"/>
            <person name="Haridas S."/>
            <person name="Hensen N."/>
            <person name="Bonometti L."/>
            <person name="Westerberg I."/>
            <person name="Brannstrom I.O."/>
            <person name="Guillou S."/>
            <person name="Cros-Aarteil S."/>
            <person name="Calhoun S."/>
            <person name="Kuo A."/>
            <person name="Mondo S."/>
            <person name="Pangilinan J."/>
            <person name="Riley R."/>
            <person name="LaButti K."/>
            <person name="Andreopoulos B."/>
            <person name="Lipzen A."/>
            <person name="Chen C."/>
            <person name="Yanf M."/>
            <person name="Daum C."/>
            <person name="Ng V."/>
            <person name="Clum A."/>
            <person name="Steindorff A."/>
            <person name="Ohm R."/>
            <person name="Martin F."/>
            <person name="Silar P."/>
            <person name="Natvig D."/>
            <person name="Lalanne C."/>
            <person name="Gautier V."/>
            <person name="Ament-velasquez S.L."/>
            <person name="Kruys A."/>
            <person name="Hutchinson M.I."/>
            <person name="Powell A.J."/>
            <person name="Barry K."/>
            <person name="Miller A.N."/>
            <person name="Grigoriev I.V."/>
            <person name="Debuchy R."/>
            <person name="Gladieux P."/>
            <person name="Thoren M.H."/>
            <person name="Johannesson H."/>
        </authorList>
    </citation>
    <scope>NUCLEOTIDE SEQUENCE</scope>
    <source>
        <strain evidence="12">CBS 232.78</strain>
    </source>
</reference>
<dbReference type="EMBL" id="JAULSW010000005">
    <property type="protein sequence ID" value="KAK3381450.1"/>
    <property type="molecule type" value="Genomic_DNA"/>
</dbReference>
<dbReference type="PANTHER" id="PTHR11409">
    <property type="entry name" value="ADENOSINE DEAMINASE"/>
    <property type="match status" value="1"/>
</dbReference>
<evidence type="ECO:0000256" key="2">
    <source>
        <dbReference type="ARBA" id="ARBA00004613"/>
    </source>
</evidence>
<keyword evidence="5" id="KW-0964">Secreted</keyword>